<dbReference type="eggNOG" id="COG2207">
    <property type="taxonomic scope" value="Bacteria"/>
</dbReference>
<keyword evidence="6" id="KW-1185">Reference proteome</keyword>
<comment type="caution">
    <text evidence="5">The sequence shown here is derived from an EMBL/GenBank/DDBJ whole genome shotgun (WGS) entry which is preliminary data.</text>
</comment>
<dbReference type="STRING" id="1137799.GZ78_13290"/>
<dbReference type="InterPro" id="IPR018060">
    <property type="entry name" value="HTH_AraC"/>
</dbReference>
<dbReference type="PROSITE" id="PS01124">
    <property type="entry name" value="HTH_ARAC_FAMILY_2"/>
    <property type="match status" value="1"/>
</dbReference>
<dbReference type="RefSeq" id="WP_034835807.1">
    <property type="nucleotide sequence ID" value="NZ_JOKH01000002.1"/>
</dbReference>
<dbReference type="GO" id="GO:0003700">
    <property type="term" value="F:DNA-binding transcription factor activity"/>
    <property type="evidence" value="ECO:0007669"/>
    <property type="project" value="InterPro"/>
</dbReference>
<gene>
    <name evidence="5" type="ORF">GZ78_13290</name>
</gene>
<dbReference type="InterPro" id="IPR050204">
    <property type="entry name" value="AraC_XylS_family_regulators"/>
</dbReference>
<evidence type="ECO:0000256" key="2">
    <source>
        <dbReference type="ARBA" id="ARBA00023125"/>
    </source>
</evidence>
<dbReference type="OrthoDB" id="9814125at2"/>
<sequence length="277" mass="31186">MDKLSSILNQLSFSTGVFYTGQLCGLGTFEGEKAQSSGHIHLLKQGVLETRESGKAPVIFDEPTLIFYPRPLPHTIKAEKESNTEVVCAEIHYGAGPSNPLANSLPSMINIPINQDRRFKETVEWLFEEAFDSKCARQLVMDRLCEILIVQLLRHVINHRQVDVGLLAGLADSRLARAMEAIHKEPGKNWSLVELAELATMSRSRFSAHFKEVNGQTPGDYIATWRVEVAKTHLKKGKRVGWVANEVGYENTSTLARIFRSRTGISPKEWQKQFMDH</sequence>
<keyword evidence="1" id="KW-0805">Transcription regulation</keyword>
<evidence type="ECO:0000313" key="5">
    <source>
        <dbReference type="EMBL" id="KEQ18458.1"/>
    </source>
</evidence>
<evidence type="ECO:0000313" key="6">
    <source>
        <dbReference type="Proteomes" id="UP000028073"/>
    </source>
</evidence>
<dbReference type="SUPFAM" id="SSF46689">
    <property type="entry name" value="Homeodomain-like"/>
    <property type="match status" value="2"/>
</dbReference>
<dbReference type="PANTHER" id="PTHR46796">
    <property type="entry name" value="HTH-TYPE TRANSCRIPTIONAL ACTIVATOR RHAS-RELATED"/>
    <property type="match status" value="1"/>
</dbReference>
<keyword evidence="3" id="KW-0804">Transcription</keyword>
<dbReference type="Proteomes" id="UP000028073">
    <property type="component" value="Unassembled WGS sequence"/>
</dbReference>
<dbReference type="Pfam" id="PF12852">
    <property type="entry name" value="Cupin_6"/>
    <property type="match status" value="1"/>
</dbReference>
<evidence type="ECO:0000256" key="1">
    <source>
        <dbReference type="ARBA" id="ARBA00023015"/>
    </source>
</evidence>
<dbReference type="PANTHER" id="PTHR46796:SF7">
    <property type="entry name" value="ARAC FAMILY TRANSCRIPTIONAL REGULATOR"/>
    <property type="match status" value="1"/>
</dbReference>
<dbReference type="SMART" id="SM00342">
    <property type="entry name" value="HTH_ARAC"/>
    <property type="match status" value="1"/>
</dbReference>
<dbReference type="AlphaFoldDB" id="A0A081NJ35"/>
<reference evidence="5 6" key="1">
    <citation type="submission" date="2014-06" db="EMBL/GenBank/DDBJ databases">
        <title>Whole Genome Sequences of Three Symbiotic Endozoicomonas Bacteria.</title>
        <authorList>
            <person name="Neave M.J."/>
            <person name="Apprill A."/>
            <person name="Voolstra C.R."/>
        </authorList>
    </citation>
    <scope>NUCLEOTIDE SEQUENCE [LARGE SCALE GENOMIC DNA]</scope>
    <source>
        <strain evidence="5 6">DSM 25634</strain>
    </source>
</reference>
<dbReference type="Pfam" id="PF12833">
    <property type="entry name" value="HTH_18"/>
    <property type="match status" value="1"/>
</dbReference>
<dbReference type="EMBL" id="JOKH01000002">
    <property type="protein sequence ID" value="KEQ18458.1"/>
    <property type="molecule type" value="Genomic_DNA"/>
</dbReference>
<evidence type="ECO:0000256" key="3">
    <source>
        <dbReference type="ARBA" id="ARBA00023163"/>
    </source>
</evidence>
<dbReference type="GO" id="GO:0043565">
    <property type="term" value="F:sequence-specific DNA binding"/>
    <property type="evidence" value="ECO:0007669"/>
    <property type="project" value="InterPro"/>
</dbReference>
<keyword evidence="2" id="KW-0238">DNA-binding</keyword>
<evidence type="ECO:0000259" key="4">
    <source>
        <dbReference type="PROSITE" id="PS01124"/>
    </source>
</evidence>
<feature type="domain" description="HTH araC/xylS-type" evidence="4">
    <location>
        <begin position="176"/>
        <end position="273"/>
    </location>
</feature>
<dbReference type="InterPro" id="IPR032783">
    <property type="entry name" value="AraC_lig"/>
</dbReference>
<dbReference type="PROSITE" id="PS00041">
    <property type="entry name" value="HTH_ARAC_FAMILY_1"/>
    <property type="match status" value="1"/>
</dbReference>
<organism evidence="5 6">
    <name type="scientific">Endozoicomonas numazuensis</name>
    <dbReference type="NCBI Taxonomy" id="1137799"/>
    <lineage>
        <taxon>Bacteria</taxon>
        <taxon>Pseudomonadati</taxon>
        <taxon>Pseudomonadota</taxon>
        <taxon>Gammaproteobacteria</taxon>
        <taxon>Oceanospirillales</taxon>
        <taxon>Endozoicomonadaceae</taxon>
        <taxon>Endozoicomonas</taxon>
    </lineage>
</organism>
<dbReference type="InterPro" id="IPR009057">
    <property type="entry name" value="Homeodomain-like_sf"/>
</dbReference>
<protein>
    <recommendedName>
        <fullName evidence="4">HTH araC/xylS-type domain-containing protein</fullName>
    </recommendedName>
</protein>
<proteinExistence type="predicted"/>
<dbReference type="Gene3D" id="1.10.10.60">
    <property type="entry name" value="Homeodomain-like"/>
    <property type="match status" value="2"/>
</dbReference>
<accession>A0A081NJ35</accession>
<name>A0A081NJ35_9GAMM</name>
<dbReference type="InterPro" id="IPR018062">
    <property type="entry name" value="HTH_AraC-typ_CS"/>
</dbReference>